<name>M6ZVF2_LEPIR</name>
<keyword evidence="1" id="KW-0812">Transmembrane</keyword>
<accession>M6ZVF2</accession>
<comment type="caution">
    <text evidence="2">The sequence shown here is derived from an EMBL/GenBank/DDBJ whole genome shotgun (WGS) entry which is preliminary data.</text>
</comment>
<feature type="transmembrane region" description="Helical" evidence="1">
    <location>
        <begin position="16"/>
        <end position="36"/>
    </location>
</feature>
<dbReference type="EMBL" id="AKWN02000145">
    <property type="protein sequence ID" value="EMP08292.1"/>
    <property type="molecule type" value="Genomic_DNA"/>
</dbReference>
<evidence type="ECO:0000313" key="3">
    <source>
        <dbReference type="Proteomes" id="UP000012117"/>
    </source>
</evidence>
<protein>
    <submittedName>
        <fullName evidence="2">Membrane protein, PF09852 domain protein</fullName>
    </submittedName>
</protein>
<dbReference type="Proteomes" id="UP000012117">
    <property type="component" value="Unassembled WGS sequence"/>
</dbReference>
<sequence>MFKLSIHPWVKGLYSYYIYPLIPFLILFLKTGASWIQNHIYNSKIKFLYTFSKIKTTTCFDNYNFLFRFLETLRKQNIQLCSNPNQIKLKN</sequence>
<organism evidence="2 3">
    <name type="scientific">Leptospira interrogans serovar Pyrogenes str. 200701872</name>
    <dbReference type="NCBI Taxonomy" id="1193029"/>
    <lineage>
        <taxon>Bacteria</taxon>
        <taxon>Pseudomonadati</taxon>
        <taxon>Spirochaetota</taxon>
        <taxon>Spirochaetia</taxon>
        <taxon>Leptospirales</taxon>
        <taxon>Leptospiraceae</taxon>
        <taxon>Leptospira</taxon>
    </lineage>
</organism>
<dbReference type="AlphaFoldDB" id="M6ZVF2"/>
<dbReference type="BioCyc" id="LINT1193029:G11R4-4068-MONOMER"/>
<keyword evidence="1" id="KW-0472">Membrane</keyword>
<keyword evidence="1" id="KW-1133">Transmembrane helix</keyword>
<dbReference type="InterPro" id="IPR018650">
    <property type="entry name" value="STSV1_Orf64"/>
</dbReference>
<proteinExistence type="predicted"/>
<evidence type="ECO:0000313" key="2">
    <source>
        <dbReference type="EMBL" id="EMP08292.1"/>
    </source>
</evidence>
<evidence type="ECO:0000256" key="1">
    <source>
        <dbReference type="SAM" id="Phobius"/>
    </source>
</evidence>
<gene>
    <name evidence="2" type="ORF">LEP1GSC124_4603</name>
</gene>
<reference evidence="2 3" key="1">
    <citation type="submission" date="2013-01" db="EMBL/GenBank/DDBJ databases">
        <authorList>
            <person name="Harkins D.M."/>
            <person name="Durkin A.S."/>
            <person name="Brinkac L.M."/>
            <person name="Haft D.H."/>
            <person name="Selengut J.D."/>
            <person name="Sanka R."/>
            <person name="DePew J."/>
            <person name="Purushe J."/>
            <person name="Picardeau M."/>
            <person name="Werts C."/>
            <person name="Goarant C."/>
            <person name="Vinetz J.M."/>
            <person name="Sutton G.G."/>
            <person name="Nierman W.C."/>
            <person name="Fouts D.E."/>
        </authorList>
    </citation>
    <scope>NUCLEOTIDE SEQUENCE [LARGE SCALE GENOMIC DNA]</scope>
    <source>
        <strain evidence="2 3">200701872</strain>
    </source>
</reference>
<dbReference type="Pfam" id="PF09852">
    <property type="entry name" value="DUF2079"/>
    <property type="match status" value="1"/>
</dbReference>